<feature type="compositionally biased region" description="Polar residues" evidence="2">
    <location>
        <begin position="74"/>
        <end position="84"/>
    </location>
</feature>
<dbReference type="OrthoDB" id="9937332at2"/>
<sequence length="190" mass="20954">MKKVVLVLLFSSFLIAVAGCSTTNEAETEESSSSYNIDDEFEEAKQQVASEEAYEPESEDVSESSSSSKVSASIGQSQPFTSESGDMIDVKIDSVEKDMGDGDYYVPENGYYAKVNFTVTNLGDNPFEVTAHQLDFYDGDNMKAELNSREFYSDTIQPGKSANGVAYFDVKNDTPDYEVYFSDASWTGSY</sequence>
<evidence type="ECO:0000313" key="5">
    <source>
        <dbReference type="EMBL" id="OJG42978.1"/>
    </source>
</evidence>
<reference evidence="5 6" key="1">
    <citation type="submission" date="2014-12" db="EMBL/GenBank/DDBJ databases">
        <title>Draft genome sequences of 29 type strains of Enterococci.</title>
        <authorList>
            <person name="Zhong Z."/>
            <person name="Sun Z."/>
            <person name="Liu W."/>
            <person name="Zhang W."/>
            <person name="Zhang H."/>
        </authorList>
    </citation>
    <scope>NUCLEOTIDE SEQUENCE [LARGE SCALE GENOMIC DNA]</scope>
    <source>
        <strain evidence="5 6">DSM 17122</strain>
    </source>
</reference>
<gene>
    <name evidence="5" type="ORF">RV04_GL000737</name>
</gene>
<keyword evidence="1 3" id="KW-0732">Signal</keyword>
<feature type="signal peptide" evidence="3">
    <location>
        <begin position="1"/>
        <end position="18"/>
    </location>
</feature>
<dbReference type="Proteomes" id="UP000182077">
    <property type="component" value="Unassembled WGS sequence"/>
</dbReference>
<proteinExistence type="predicted"/>
<evidence type="ECO:0000259" key="4">
    <source>
        <dbReference type="Pfam" id="PF11611"/>
    </source>
</evidence>
<feature type="region of interest" description="Disordered" evidence="2">
    <location>
        <begin position="24"/>
        <end position="86"/>
    </location>
</feature>
<feature type="domain" description="DUF4352" evidence="4">
    <location>
        <begin position="88"/>
        <end position="187"/>
    </location>
</feature>
<accession>A0A1L8TFL7</accession>
<dbReference type="PROSITE" id="PS51257">
    <property type="entry name" value="PROKAR_LIPOPROTEIN"/>
    <property type="match status" value="1"/>
</dbReference>
<dbReference type="InterPro" id="IPR029051">
    <property type="entry name" value="DUF4352"/>
</dbReference>
<evidence type="ECO:0000313" key="6">
    <source>
        <dbReference type="Proteomes" id="UP000182077"/>
    </source>
</evidence>
<feature type="chain" id="PRO_5038982125" description="DUF4352 domain-containing protein" evidence="3">
    <location>
        <begin position="19"/>
        <end position="190"/>
    </location>
</feature>
<evidence type="ECO:0000256" key="2">
    <source>
        <dbReference type="SAM" id="MobiDB-lite"/>
    </source>
</evidence>
<dbReference type="EMBL" id="JXKQ01000016">
    <property type="protein sequence ID" value="OJG42978.1"/>
    <property type="molecule type" value="Genomic_DNA"/>
</dbReference>
<protein>
    <recommendedName>
        <fullName evidence="4">DUF4352 domain-containing protein</fullName>
    </recommendedName>
</protein>
<comment type="caution">
    <text evidence="5">The sequence shown here is derived from an EMBL/GenBank/DDBJ whole genome shotgun (WGS) entry which is preliminary data.</text>
</comment>
<keyword evidence="6" id="KW-1185">Reference proteome</keyword>
<dbReference type="Pfam" id="PF11611">
    <property type="entry name" value="DUF4352"/>
    <property type="match status" value="1"/>
</dbReference>
<dbReference type="Gene3D" id="2.60.40.1240">
    <property type="match status" value="1"/>
</dbReference>
<dbReference type="RefSeq" id="WP_071858685.1">
    <property type="nucleotide sequence ID" value="NZ_JBHSHK010000003.1"/>
</dbReference>
<name>A0A1L8TFL7_9ENTE</name>
<dbReference type="AlphaFoldDB" id="A0A1L8TFL7"/>
<organism evidence="5 6">
    <name type="scientific">Enterococcus hermanniensis</name>
    <dbReference type="NCBI Taxonomy" id="249189"/>
    <lineage>
        <taxon>Bacteria</taxon>
        <taxon>Bacillati</taxon>
        <taxon>Bacillota</taxon>
        <taxon>Bacilli</taxon>
        <taxon>Lactobacillales</taxon>
        <taxon>Enterococcaceae</taxon>
        <taxon>Enterococcus</taxon>
    </lineage>
</organism>
<evidence type="ECO:0000256" key="3">
    <source>
        <dbReference type="SAM" id="SignalP"/>
    </source>
</evidence>
<feature type="compositionally biased region" description="Acidic residues" evidence="2">
    <location>
        <begin position="52"/>
        <end position="62"/>
    </location>
</feature>
<dbReference type="InterPro" id="IPR029050">
    <property type="entry name" value="Immunoprotect_excell_Ig-like"/>
</dbReference>
<feature type="compositionally biased region" description="Low complexity" evidence="2">
    <location>
        <begin position="63"/>
        <end position="73"/>
    </location>
</feature>
<evidence type="ECO:0000256" key="1">
    <source>
        <dbReference type="ARBA" id="ARBA00022729"/>
    </source>
</evidence>
<dbReference type="STRING" id="249189.RV04_GL000737"/>